<feature type="compositionally biased region" description="Basic and acidic residues" evidence="7">
    <location>
        <begin position="314"/>
        <end position="324"/>
    </location>
</feature>
<keyword evidence="5" id="KW-0333">Golgi apparatus</keyword>
<feature type="region of interest" description="Disordered" evidence="7">
    <location>
        <begin position="180"/>
        <end position="200"/>
    </location>
</feature>
<comment type="subcellular location">
    <subcellularLocation>
        <location evidence="1">Golgi apparatus membrane</location>
        <topology evidence="1">Single-pass type II membrane protein</topology>
    </subcellularLocation>
</comment>
<dbReference type="GO" id="GO:0016763">
    <property type="term" value="F:pentosyltransferase activity"/>
    <property type="evidence" value="ECO:0007669"/>
    <property type="project" value="UniProtKB-ARBA"/>
</dbReference>
<dbReference type="EnsemblPlants" id="HORVU.MOREX.r3.3HG0221180.1">
    <property type="protein sequence ID" value="HORVU.MOREX.r3.3HG0221180.1"/>
    <property type="gene ID" value="HORVU.MOREX.r3.3HG0221180"/>
</dbReference>
<sequence length="715" mass="78106">MLALLHGTATGTSGTASRQDSISSQLRHPIFSSTRKRPPASLISPYRHTRLRSKLPPLPNPTTRFACHGEPGRGAARGTVVRPAPSSPSGMKQQGYGGVRFESQRFRLLSIVVGCFLISVTFLLSTRPDSIVFDTLSPKMAWLEEPRSAPARTAIKTVKPSSSFSSPRGLGRDFLVDIAPKQGDAHGRQPQLSAGEKTETEWVKDTVIIQESSAVAAERAEQEEAEQGHSADAGAGEDATPGATEEVVRDHAAAITARPAVDTTPTPATTTRHDQDQPLPVEEETRKAGGRKIKLQAEPAATEPQQLPTPGRLETSEPERRASRDQPPQPLPPLCDFSDRRSDVCDFTGDIRMDANASTFFLVVDAATAAQSHKVRPYPRKGDPTCMGRVPEITMRTTSSSSPPECTRTHGVPAVTFSIGGYTGNIFHDFSDVLVPLYNTVHRYRGDVQLVMANVAPWWLVKYDKLLRELSRHAPLDLAAVAAKGETHCFRHAVVSLRAHRELIIERDRSPDGLATPDFTRFIRRALSLPRDAPTRLADGTGRKPRLLIIARHRTRILLNLGDMMRVAEEAGFEAAVSESDVGDPISRVGAEINSADVLVGVHGAGLTNMMFLAPGATMVQVVPWGGLQWIARMDYGDPAEAMGLRYVQYEIGVDESSLKDKYPRGHKIFTDPTSLHKKGFGFMRRTLMDGQNITIDLGRFRGVLQQALGNYLAQ</sequence>
<evidence type="ECO:0000313" key="9">
    <source>
        <dbReference type="EnsemblPlants" id="HORVU.MOREX.r3.3HG0221180.1"/>
    </source>
</evidence>
<gene>
    <name evidence="9" type="primary">LOC123442419</name>
</gene>
<feature type="region of interest" description="Disordered" evidence="7">
    <location>
        <begin position="1"/>
        <end position="95"/>
    </location>
</feature>
<evidence type="ECO:0000256" key="7">
    <source>
        <dbReference type="SAM" id="MobiDB-lite"/>
    </source>
</evidence>
<evidence type="ECO:0000256" key="3">
    <source>
        <dbReference type="ARBA" id="ARBA00022676"/>
    </source>
</evidence>
<evidence type="ECO:0000313" key="10">
    <source>
        <dbReference type="Proteomes" id="UP000011116"/>
    </source>
</evidence>
<dbReference type="Pfam" id="PF04577">
    <property type="entry name" value="Glyco_transf_61"/>
    <property type="match status" value="1"/>
</dbReference>
<reference evidence="10" key="1">
    <citation type="journal article" date="2012" name="Nature">
        <title>A physical, genetic and functional sequence assembly of the barley genome.</title>
        <authorList>
            <consortium name="The International Barley Genome Sequencing Consortium"/>
            <person name="Mayer K.F."/>
            <person name="Waugh R."/>
            <person name="Brown J.W."/>
            <person name="Schulman A."/>
            <person name="Langridge P."/>
            <person name="Platzer M."/>
            <person name="Fincher G.B."/>
            <person name="Muehlbauer G.J."/>
            <person name="Sato K."/>
            <person name="Close T.J."/>
            <person name="Wise R.P."/>
            <person name="Stein N."/>
        </authorList>
    </citation>
    <scope>NUCLEOTIDE SEQUENCE [LARGE SCALE GENOMIC DNA]</scope>
    <source>
        <strain evidence="10">cv. Morex</strain>
    </source>
</reference>
<dbReference type="AlphaFoldDB" id="A0A8I6XNC4"/>
<evidence type="ECO:0000256" key="5">
    <source>
        <dbReference type="ARBA" id="ARBA00023034"/>
    </source>
</evidence>
<accession>A0A8I6XNC4</accession>
<reference evidence="9" key="2">
    <citation type="submission" date="2020-10" db="EMBL/GenBank/DDBJ databases">
        <authorList>
            <person name="Scholz U."/>
            <person name="Mascher M."/>
            <person name="Fiebig A."/>
        </authorList>
    </citation>
    <scope>NUCLEOTIDE SEQUENCE [LARGE SCALE GENOMIC DNA]</scope>
    <source>
        <strain evidence="9">cv. Morex</strain>
    </source>
</reference>
<dbReference type="InterPro" id="IPR007657">
    <property type="entry name" value="Glycosyltransferase_61"/>
</dbReference>
<proteinExistence type="predicted"/>
<protein>
    <recommendedName>
        <fullName evidence="8">Glycosyltransferase 61 catalytic domain-containing protein</fullName>
    </recommendedName>
</protein>
<evidence type="ECO:0000256" key="2">
    <source>
        <dbReference type="ARBA" id="ARBA00004881"/>
    </source>
</evidence>
<reference evidence="9" key="3">
    <citation type="submission" date="2022-01" db="UniProtKB">
        <authorList>
            <consortium name="EnsemblPlants"/>
        </authorList>
    </citation>
    <scope>IDENTIFICATION</scope>
    <source>
        <strain evidence="9">subsp. vulgare</strain>
    </source>
</reference>
<evidence type="ECO:0000256" key="1">
    <source>
        <dbReference type="ARBA" id="ARBA00004323"/>
    </source>
</evidence>
<dbReference type="GO" id="GO:0000139">
    <property type="term" value="C:Golgi membrane"/>
    <property type="evidence" value="ECO:0007669"/>
    <property type="project" value="UniProtKB-SubCell"/>
</dbReference>
<evidence type="ECO:0000256" key="4">
    <source>
        <dbReference type="ARBA" id="ARBA00022679"/>
    </source>
</evidence>
<name>A0A8I6XNC4_HORVV</name>
<dbReference type="PANTHER" id="PTHR20961">
    <property type="entry name" value="GLYCOSYLTRANSFERASE"/>
    <property type="match status" value="1"/>
</dbReference>
<evidence type="ECO:0000256" key="6">
    <source>
        <dbReference type="ARBA" id="ARBA00023180"/>
    </source>
</evidence>
<dbReference type="GO" id="GO:0016757">
    <property type="term" value="F:glycosyltransferase activity"/>
    <property type="evidence" value="ECO:0000318"/>
    <property type="project" value="GO_Central"/>
</dbReference>
<dbReference type="SMR" id="A0A8I6XNC4"/>
<organism evidence="9 10">
    <name type="scientific">Hordeum vulgare subsp. vulgare</name>
    <name type="common">Domesticated barley</name>
    <dbReference type="NCBI Taxonomy" id="112509"/>
    <lineage>
        <taxon>Eukaryota</taxon>
        <taxon>Viridiplantae</taxon>
        <taxon>Streptophyta</taxon>
        <taxon>Embryophyta</taxon>
        <taxon>Tracheophyta</taxon>
        <taxon>Spermatophyta</taxon>
        <taxon>Magnoliopsida</taxon>
        <taxon>Liliopsida</taxon>
        <taxon>Poales</taxon>
        <taxon>Poaceae</taxon>
        <taxon>BOP clade</taxon>
        <taxon>Pooideae</taxon>
        <taxon>Triticodae</taxon>
        <taxon>Triticeae</taxon>
        <taxon>Hordeinae</taxon>
        <taxon>Hordeum</taxon>
    </lineage>
</organism>
<dbReference type="Proteomes" id="UP000011116">
    <property type="component" value="Chromosome 3H"/>
</dbReference>
<feature type="compositionally biased region" description="Basic and acidic residues" evidence="7">
    <location>
        <begin position="218"/>
        <end position="229"/>
    </location>
</feature>
<dbReference type="PANTHER" id="PTHR20961:SF17">
    <property type="entry name" value="OS01G0118400 PROTEIN"/>
    <property type="match status" value="1"/>
</dbReference>
<keyword evidence="6" id="KW-0325">Glycoprotein</keyword>
<dbReference type="Gramene" id="HORVU.MOREX.r3.3HG0221180.1">
    <property type="protein sequence ID" value="HORVU.MOREX.r3.3HG0221180.1"/>
    <property type="gene ID" value="HORVU.MOREX.r3.3HG0221180"/>
</dbReference>
<dbReference type="Gramene" id="HORVU.MOREX.r2.3HG0183950.1">
    <property type="protein sequence ID" value="HORVU.MOREX.r2.3HG0183950.1"/>
    <property type="gene ID" value="HORVU.MOREX.r2.3HG0183950"/>
</dbReference>
<keyword evidence="3" id="KW-0328">Glycosyltransferase</keyword>
<keyword evidence="4" id="KW-0808">Transferase</keyword>
<feature type="compositionally biased region" description="Low complexity" evidence="7">
    <location>
        <begin position="1"/>
        <end position="17"/>
    </location>
</feature>
<evidence type="ECO:0000259" key="8">
    <source>
        <dbReference type="Pfam" id="PF04577"/>
    </source>
</evidence>
<comment type="pathway">
    <text evidence="2">Glycan metabolism.</text>
</comment>
<feature type="compositionally biased region" description="Low complexity" evidence="7">
    <location>
        <begin position="256"/>
        <end position="270"/>
    </location>
</feature>
<feature type="region of interest" description="Disordered" evidence="7">
    <location>
        <begin position="215"/>
        <end position="339"/>
    </location>
</feature>
<keyword evidence="10" id="KW-1185">Reference proteome</keyword>
<feature type="domain" description="Glycosyltransferase 61 catalytic" evidence="8">
    <location>
        <begin position="480"/>
        <end position="620"/>
    </location>
</feature>
<dbReference type="InterPro" id="IPR049625">
    <property type="entry name" value="Glyco_transf_61_cat"/>
</dbReference>